<feature type="compositionally biased region" description="Polar residues" evidence="1">
    <location>
        <begin position="480"/>
        <end position="498"/>
    </location>
</feature>
<feature type="region of interest" description="Disordered" evidence="1">
    <location>
        <begin position="432"/>
        <end position="462"/>
    </location>
</feature>
<evidence type="ECO:0000313" key="2">
    <source>
        <dbReference type="EMBL" id="KAK7530081.1"/>
    </source>
</evidence>
<feature type="compositionally biased region" description="Pro residues" evidence="1">
    <location>
        <begin position="277"/>
        <end position="289"/>
    </location>
</feature>
<evidence type="ECO:0000313" key="3">
    <source>
        <dbReference type="Proteomes" id="UP001365128"/>
    </source>
</evidence>
<proteinExistence type="predicted"/>
<gene>
    <name evidence="2" type="ORF">IWX46DRAFT_410195</name>
</gene>
<feature type="compositionally biased region" description="Low complexity" evidence="1">
    <location>
        <begin position="202"/>
        <end position="217"/>
    </location>
</feature>
<comment type="caution">
    <text evidence="2">The sequence shown here is derived from an EMBL/GenBank/DDBJ whole genome shotgun (WGS) entry which is preliminary data.</text>
</comment>
<protein>
    <submittedName>
        <fullName evidence="2">Uncharacterized protein</fullName>
    </submittedName>
</protein>
<reference evidence="2 3" key="1">
    <citation type="submission" date="2024-04" db="EMBL/GenBank/DDBJ databases">
        <title>Phyllosticta paracitricarpa is synonymous to the EU quarantine fungus P. citricarpa based on phylogenomic analyses.</title>
        <authorList>
            <consortium name="Lawrence Berkeley National Laboratory"/>
            <person name="Van Ingen-Buijs V.A."/>
            <person name="Van Westerhoven A.C."/>
            <person name="Haridas S."/>
            <person name="Skiadas P."/>
            <person name="Martin F."/>
            <person name="Groenewald J.Z."/>
            <person name="Crous P.W."/>
            <person name="Seidl M.F."/>
        </authorList>
    </citation>
    <scope>NUCLEOTIDE SEQUENCE [LARGE SCALE GENOMIC DNA]</scope>
    <source>
        <strain evidence="2 3">CBS 122670</strain>
    </source>
</reference>
<organism evidence="2 3">
    <name type="scientific">Phyllosticta citricarpa</name>
    <dbReference type="NCBI Taxonomy" id="55181"/>
    <lineage>
        <taxon>Eukaryota</taxon>
        <taxon>Fungi</taxon>
        <taxon>Dikarya</taxon>
        <taxon>Ascomycota</taxon>
        <taxon>Pezizomycotina</taxon>
        <taxon>Dothideomycetes</taxon>
        <taxon>Dothideomycetes incertae sedis</taxon>
        <taxon>Botryosphaeriales</taxon>
        <taxon>Phyllostictaceae</taxon>
        <taxon>Phyllosticta</taxon>
    </lineage>
</organism>
<accession>A0ABR1L4B3</accession>
<name>A0ABR1L4B3_9PEZI</name>
<feature type="region of interest" description="Disordered" evidence="1">
    <location>
        <begin position="373"/>
        <end position="410"/>
    </location>
</feature>
<evidence type="ECO:0000256" key="1">
    <source>
        <dbReference type="SAM" id="MobiDB-lite"/>
    </source>
</evidence>
<sequence>MSVVKPMTASRSLSTFRCHCALCQMCFWFRFGAFEDNAETIPGTVLVVYLDSLNPPGAVTISSSDTAKFTYIFLPDFDEILSTSSALSFSQRPTKLQLTKTADARRVCSVNFPFTNFSISSPRRRPTLTSVFDSLCPIKPSKKMAREASPPEPCSRTRRQTSPLPFLRPYRRMPAQQLPPRPTTSPAALPTGRVRGDRGLRRLGSGSPSPESTTTTTKMATRKALPGNTSVEAGDYTYAEEEERGPHGFTVPSPVSPPTDLISCPQSDSGYECSPLEQPPSYFPTPPIPSDRCPSQYHKGQRLNSHTRSISDSAIPSDPNGSSCTYHRDWTPQPLPAGIARPPGHPPTRDAIFAPPATPYPLALAGVNVVARPWTSGSSSSSSPTSFRSNKSSGSGSPIDWSPFRAKAATTAREGEAAKLWGWKRSLPWGLGSISQSHSTGGREGSNEAMTPLRAAPAPPLLPSRIRLGTQLVSAAGPPSSASLQPSGSENQSSRGPSLLTQILNARVWVKATSRVFGPTDPRTVAAKKEESARRVERANWGERIEASLGRTKELREWWIGGGHGRNGGSNENGKKVRFAEEYGQKEEKIQVPDAEKK</sequence>
<feature type="compositionally biased region" description="Polar residues" evidence="1">
    <location>
        <begin position="302"/>
        <end position="325"/>
    </location>
</feature>
<feature type="region of interest" description="Disordered" evidence="1">
    <location>
        <begin position="559"/>
        <end position="598"/>
    </location>
</feature>
<feature type="compositionally biased region" description="Basic and acidic residues" evidence="1">
    <location>
        <begin position="573"/>
        <end position="598"/>
    </location>
</feature>
<feature type="region of interest" description="Disordered" evidence="1">
    <location>
        <begin position="474"/>
        <end position="498"/>
    </location>
</feature>
<dbReference type="Proteomes" id="UP001365128">
    <property type="component" value="Unassembled WGS sequence"/>
</dbReference>
<keyword evidence="3" id="KW-1185">Reference proteome</keyword>
<feature type="region of interest" description="Disordered" evidence="1">
    <location>
        <begin position="142"/>
        <end position="357"/>
    </location>
</feature>
<feature type="compositionally biased region" description="Low complexity" evidence="1">
    <location>
        <begin position="376"/>
        <end position="397"/>
    </location>
</feature>
<dbReference type="EMBL" id="JBBPDW010000065">
    <property type="protein sequence ID" value="KAK7530081.1"/>
    <property type="molecule type" value="Genomic_DNA"/>
</dbReference>